<dbReference type="InterPro" id="IPR042302">
    <property type="entry name" value="E1_FCCH_sf"/>
</dbReference>
<evidence type="ECO:0000313" key="2">
    <source>
        <dbReference type="EMBL" id="QJH98074.1"/>
    </source>
</evidence>
<organism evidence="1">
    <name type="scientific">viral metagenome</name>
    <dbReference type="NCBI Taxonomy" id="1070528"/>
    <lineage>
        <taxon>unclassified sequences</taxon>
        <taxon>metagenomes</taxon>
        <taxon>organismal metagenomes</taxon>
    </lineage>
</organism>
<accession>A0A6H1ZL83</accession>
<sequence>MEEYQIIQAIRRGIREYRPETLSDSHISAVIIRGVTLVGLQIRQVDPSFFNERVSVASSGNIYSFSKPTDCLNIIKIWDLGDNAKTITGSANNGSGAIRITSVAHGIDDDEIVVIHDVGGTTEADGTWKVENSAANTLDLVGSTFTNAYTSGGKMFVDPSAPDEIELIDMAEADMSHTNKWYPRGDKIIVDDANFTNDIIVDYIKNPSAITDINPALHDWLVSFGIVDLMFLDPEKPVEYNDKMKTLRTHEARLVIVGNLINQTYRASQEPSYIRDVFKTL</sequence>
<gene>
    <name evidence="1" type="ORF">TM448A01076_0019</name>
    <name evidence="2" type="ORF">TM448B01182_0018</name>
</gene>
<dbReference type="Gene3D" id="2.40.30.180">
    <property type="entry name" value="Ubiquitin-activating enzyme E1, FCCH domain"/>
    <property type="match status" value="1"/>
</dbReference>
<name>A0A6H1ZL83_9ZZZZ</name>
<protein>
    <submittedName>
        <fullName evidence="1">Uncharacterized protein</fullName>
    </submittedName>
</protein>
<dbReference type="EMBL" id="MT144096">
    <property type="protein sequence ID" value="QJA48683.1"/>
    <property type="molecule type" value="Genomic_DNA"/>
</dbReference>
<proteinExistence type="predicted"/>
<dbReference type="AlphaFoldDB" id="A0A6H1ZL83"/>
<dbReference type="EMBL" id="MT144714">
    <property type="protein sequence ID" value="QJH98074.1"/>
    <property type="molecule type" value="Genomic_DNA"/>
</dbReference>
<reference evidence="1" key="1">
    <citation type="submission" date="2020-03" db="EMBL/GenBank/DDBJ databases">
        <title>The deep terrestrial virosphere.</title>
        <authorList>
            <person name="Holmfeldt K."/>
            <person name="Nilsson E."/>
            <person name="Simone D."/>
            <person name="Lopez-Fernandez M."/>
            <person name="Wu X."/>
            <person name="de Brujin I."/>
            <person name="Lundin D."/>
            <person name="Andersson A."/>
            <person name="Bertilsson S."/>
            <person name="Dopson M."/>
        </authorList>
    </citation>
    <scope>NUCLEOTIDE SEQUENCE</scope>
    <source>
        <strain evidence="1">TM448A01076</strain>
        <strain evidence="2">TM448B01182</strain>
    </source>
</reference>
<evidence type="ECO:0000313" key="1">
    <source>
        <dbReference type="EMBL" id="QJA48683.1"/>
    </source>
</evidence>